<dbReference type="InterPro" id="IPR005790">
    <property type="entry name" value="DNA_polIII_delta"/>
</dbReference>
<reference evidence="9 10" key="1">
    <citation type="journal article" date="2015" name="Proc. Natl. Acad. Sci. U.S.A.">
        <title>Cultivation of a human-associated TM7 phylotype reveals a reduced genome and epibiotic parasitic lifestyle.</title>
        <authorList>
            <person name="He X."/>
            <person name="McLean J.S."/>
            <person name="Edlund A."/>
            <person name="Yooseph S."/>
            <person name="Hall A.P."/>
            <person name="Liu S.Y."/>
            <person name="Dorrestein P.C."/>
            <person name="Esquenazi E."/>
            <person name="Hunter R.C."/>
            <person name="Cheng G."/>
            <person name="Nelson K.E."/>
            <person name="Lux R."/>
            <person name="Shi W."/>
        </authorList>
    </citation>
    <scope>NUCLEOTIDE SEQUENCE [LARGE SCALE GENOMIC DNA]</scope>
    <source>
        <strain evidence="9 10">TM7x</strain>
    </source>
</reference>
<protein>
    <recommendedName>
        <fullName evidence="1">DNA-directed DNA polymerase</fullName>
        <ecNumber evidence="1">2.7.7.7</ecNumber>
    </recommendedName>
</protein>
<dbReference type="AlphaFoldDB" id="A0A6S4GQP9"/>
<keyword evidence="5" id="KW-0239">DNA-directed DNA polymerase</keyword>
<dbReference type="Gene3D" id="1.20.272.10">
    <property type="match status" value="1"/>
</dbReference>
<evidence type="ECO:0000256" key="1">
    <source>
        <dbReference type="ARBA" id="ARBA00012417"/>
    </source>
</evidence>
<dbReference type="PANTHER" id="PTHR34388:SF1">
    <property type="entry name" value="DNA POLYMERASE III SUBUNIT DELTA"/>
    <property type="match status" value="1"/>
</dbReference>
<dbReference type="GO" id="GO:0003887">
    <property type="term" value="F:DNA-directed DNA polymerase activity"/>
    <property type="evidence" value="ECO:0007669"/>
    <property type="project" value="UniProtKB-KW"/>
</dbReference>
<gene>
    <name evidence="9" type="ORF">TM7x_00315</name>
</gene>
<dbReference type="KEGG" id="sox:TM7x_00315"/>
<dbReference type="NCBIfam" id="TIGR01128">
    <property type="entry name" value="holA"/>
    <property type="match status" value="1"/>
</dbReference>
<sequence length="299" mass="33782">MIYLLYGENEFEKRAALAELIGGENVERHDGESLSLNGMQEIAIGQTLFMDSSRYLISRLSENNEVWSQLPDMKFDEDRTIILVEDKIDKRTKTYKWLQKNAQVREFLPLSERQKSQLLKWCQAEVKNRGYDLTNQQAEIIVGRLGFDQLRLSNFLDQLALAEDVTDELIDDFIPLARAENVFDLFVSVLAGDRDKVHDIIGYLESESGIDGAYQTMGLLASQATNLTALILADGDSGAVASDFSVNPYVLRRLASLSKGIDKKRLRRINEALFRADLQMKTTSVNPWLLIEVALADIG</sequence>
<keyword evidence="4" id="KW-0235">DNA replication</keyword>
<evidence type="ECO:0000256" key="7">
    <source>
        <dbReference type="ARBA" id="ARBA00049244"/>
    </source>
</evidence>
<keyword evidence="2" id="KW-0808">Transferase</keyword>
<evidence type="ECO:0000256" key="2">
    <source>
        <dbReference type="ARBA" id="ARBA00022679"/>
    </source>
</evidence>
<dbReference type="GO" id="GO:0006261">
    <property type="term" value="P:DNA-templated DNA replication"/>
    <property type="evidence" value="ECO:0007669"/>
    <property type="project" value="TreeGrafter"/>
</dbReference>
<dbReference type="PANTHER" id="PTHR34388">
    <property type="entry name" value="DNA POLYMERASE III SUBUNIT DELTA"/>
    <property type="match status" value="1"/>
</dbReference>
<keyword evidence="3" id="KW-0548">Nucleotidyltransferase</keyword>
<dbReference type="InterPro" id="IPR008921">
    <property type="entry name" value="DNA_pol3_clamp-load_cplx_C"/>
</dbReference>
<keyword evidence="10" id="KW-1185">Reference proteome</keyword>
<evidence type="ECO:0000259" key="8">
    <source>
        <dbReference type="Pfam" id="PF21694"/>
    </source>
</evidence>
<evidence type="ECO:0000256" key="4">
    <source>
        <dbReference type="ARBA" id="ARBA00022705"/>
    </source>
</evidence>
<comment type="similarity">
    <text evidence="6">Belongs to the DNA polymerase HolA subunit family.</text>
</comment>
<dbReference type="InterPro" id="IPR048466">
    <property type="entry name" value="DNA_pol3_delta-like_C"/>
</dbReference>
<dbReference type="GO" id="GO:0003677">
    <property type="term" value="F:DNA binding"/>
    <property type="evidence" value="ECO:0007669"/>
    <property type="project" value="InterPro"/>
</dbReference>
<comment type="catalytic activity">
    <reaction evidence="7">
        <text>DNA(n) + a 2'-deoxyribonucleoside 5'-triphosphate = DNA(n+1) + diphosphate</text>
        <dbReference type="Rhea" id="RHEA:22508"/>
        <dbReference type="Rhea" id="RHEA-COMP:17339"/>
        <dbReference type="Rhea" id="RHEA-COMP:17340"/>
        <dbReference type="ChEBI" id="CHEBI:33019"/>
        <dbReference type="ChEBI" id="CHEBI:61560"/>
        <dbReference type="ChEBI" id="CHEBI:173112"/>
        <dbReference type="EC" id="2.7.7.7"/>
    </reaction>
</comment>
<evidence type="ECO:0000256" key="3">
    <source>
        <dbReference type="ARBA" id="ARBA00022695"/>
    </source>
</evidence>
<dbReference type="Proteomes" id="UP000030902">
    <property type="component" value="Chromosome"/>
</dbReference>
<dbReference type="SUPFAM" id="SSF48019">
    <property type="entry name" value="post-AAA+ oligomerization domain-like"/>
    <property type="match status" value="1"/>
</dbReference>
<name>A0A6S4GQP9_9BACT</name>
<dbReference type="GO" id="GO:0009360">
    <property type="term" value="C:DNA polymerase III complex"/>
    <property type="evidence" value="ECO:0007669"/>
    <property type="project" value="TreeGrafter"/>
</dbReference>
<dbReference type="Gene3D" id="3.40.50.300">
    <property type="entry name" value="P-loop containing nucleotide triphosphate hydrolases"/>
    <property type="match status" value="1"/>
</dbReference>
<feature type="domain" description="DNA polymerase III delta subunit-like C-terminal" evidence="8">
    <location>
        <begin position="180"/>
        <end position="296"/>
    </location>
</feature>
<dbReference type="Pfam" id="PF21694">
    <property type="entry name" value="DNA_pol3_delta_C"/>
    <property type="match status" value="1"/>
</dbReference>
<dbReference type="InterPro" id="IPR027417">
    <property type="entry name" value="P-loop_NTPase"/>
</dbReference>
<dbReference type="RefSeq" id="WP_039326771.1">
    <property type="nucleotide sequence ID" value="NZ_CP007496.1"/>
</dbReference>
<evidence type="ECO:0000256" key="5">
    <source>
        <dbReference type="ARBA" id="ARBA00022932"/>
    </source>
</evidence>
<proteinExistence type="inferred from homology"/>
<evidence type="ECO:0000256" key="6">
    <source>
        <dbReference type="ARBA" id="ARBA00034754"/>
    </source>
</evidence>
<accession>A0A6S4GQP9</accession>
<dbReference type="EMBL" id="CP007496">
    <property type="protein sequence ID" value="AJA06699.1"/>
    <property type="molecule type" value="Genomic_DNA"/>
</dbReference>
<organism evidence="9 10">
    <name type="scientific">Candidatus Nanosynbacter lyticus</name>
    <dbReference type="NCBI Taxonomy" id="2093824"/>
    <lineage>
        <taxon>Bacteria</taxon>
        <taxon>Candidatus Saccharimonadota</taxon>
        <taxon>Candidatus Saccharimonadia</taxon>
        <taxon>Candidatus Nanosynbacterales</taxon>
        <taxon>Candidatus Nanosynbacteraceae</taxon>
        <taxon>Candidatus Nanosynbacter</taxon>
    </lineage>
</organism>
<dbReference type="EC" id="2.7.7.7" evidence="1"/>
<evidence type="ECO:0000313" key="10">
    <source>
        <dbReference type="Proteomes" id="UP000030902"/>
    </source>
</evidence>
<evidence type="ECO:0000313" key="9">
    <source>
        <dbReference type="EMBL" id="AJA06699.1"/>
    </source>
</evidence>